<proteinExistence type="inferred from homology"/>
<dbReference type="Pfam" id="PF02519">
    <property type="entry name" value="Auxin_inducible"/>
    <property type="match status" value="1"/>
</dbReference>
<protein>
    <submittedName>
        <fullName evidence="2">Uncharacterized protein</fullName>
    </submittedName>
</protein>
<gene>
    <name evidence="2" type="ORF">V8G54_023625</name>
</gene>
<name>A0AAQ3N4H4_VIGMU</name>
<dbReference type="Proteomes" id="UP001374535">
    <property type="component" value="Chromosome 7"/>
</dbReference>
<organism evidence="2 3">
    <name type="scientific">Vigna mungo</name>
    <name type="common">Black gram</name>
    <name type="synonym">Phaseolus mungo</name>
    <dbReference type="NCBI Taxonomy" id="3915"/>
    <lineage>
        <taxon>Eukaryota</taxon>
        <taxon>Viridiplantae</taxon>
        <taxon>Streptophyta</taxon>
        <taxon>Embryophyta</taxon>
        <taxon>Tracheophyta</taxon>
        <taxon>Spermatophyta</taxon>
        <taxon>Magnoliopsida</taxon>
        <taxon>eudicotyledons</taxon>
        <taxon>Gunneridae</taxon>
        <taxon>Pentapetalae</taxon>
        <taxon>rosids</taxon>
        <taxon>fabids</taxon>
        <taxon>Fabales</taxon>
        <taxon>Fabaceae</taxon>
        <taxon>Papilionoideae</taxon>
        <taxon>50 kb inversion clade</taxon>
        <taxon>NPAAA clade</taxon>
        <taxon>indigoferoid/millettioid clade</taxon>
        <taxon>Phaseoleae</taxon>
        <taxon>Vigna</taxon>
    </lineage>
</organism>
<dbReference type="AlphaFoldDB" id="A0AAQ3N4H4"/>
<evidence type="ECO:0000313" key="3">
    <source>
        <dbReference type="Proteomes" id="UP001374535"/>
    </source>
</evidence>
<reference evidence="2 3" key="1">
    <citation type="journal article" date="2023" name="Life. Sci Alliance">
        <title>Evolutionary insights into 3D genome organization and epigenetic landscape of Vigna mungo.</title>
        <authorList>
            <person name="Junaid A."/>
            <person name="Singh B."/>
            <person name="Bhatia S."/>
        </authorList>
    </citation>
    <scope>NUCLEOTIDE SEQUENCE [LARGE SCALE GENOMIC DNA]</scope>
    <source>
        <strain evidence="2">Urdbean</strain>
    </source>
</reference>
<evidence type="ECO:0000256" key="1">
    <source>
        <dbReference type="ARBA" id="ARBA00006974"/>
    </source>
</evidence>
<dbReference type="GO" id="GO:0009733">
    <property type="term" value="P:response to auxin"/>
    <property type="evidence" value="ECO:0007669"/>
    <property type="project" value="InterPro"/>
</dbReference>
<evidence type="ECO:0000313" key="2">
    <source>
        <dbReference type="EMBL" id="WVZ02819.1"/>
    </source>
</evidence>
<dbReference type="InterPro" id="IPR003676">
    <property type="entry name" value="SAUR_fam"/>
</dbReference>
<accession>A0AAQ3N4H4</accession>
<sequence>MGFRLHGIRKAFFAANQASSKAGDVPKGFLAVYVGEKMKRFLIPVSYLNQPSFQDLLNQAAEEFGYDHPNCGLRIPCSEDIFLRTFVQIPHRNEKSLHILSNIYSKVVLCTSTAFEDVQFETNRVFLIPRKRKPINVVCVEKRPVDKLQVFELQMFYDMNDFGCPKALHRRICI</sequence>
<dbReference type="PANTHER" id="PTHR31929">
    <property type="entry name" value="SAUR-LIKE AUXIN-RESPONSIVE PROTEIN FAMILY-RELATED"/>
    <property type="match status" value="1"/>
</dbReference>
<keyword evidence="3" id="KW-1185">Reference proteome</keyword>
<comment type="similarity">
    <text evidence="1">Belongs to the ARG7 family.</text>
</comment>
<dbReference type="EMBL" id="CP144694">
    <property type="protein sequence ID" value="WVZ02819.1"/>
    <property type="molecule type" value="Genomic_DNA"/>
</dbReference>